<keyword evidence="2" id="KW-1185">Reference proteome</keyword>
<dbReference type="Proteomes" id="UP000199323">
    <property type="component" value="Unassembled WGS sequence"/>
</dbReference>
<dbReference type="STRING" id="380248.SAMN05216251_12730"/>
<gene>
    <name evidence="1" type="ORF">SAMN05216251_12730</name>
</gene>
<protein>
    <recommendedName>
        <fullName evidence="3">TnpV protein</fullName>
    </recommendedName>
</protein>
<dbReference type="EMBL" id="FONG01000027">
    <property type="protein sequence ID" value="SFF74841.1"/>
    <property type="molecule type" value="Genomic_DNA"/>
</dbReference>
<proteinExistence type="predicted"/>
<evidence type="ECO:0000313" key="2">
    <source>
        <dbReference type="Proteomes" id="UP000199323"/>
    </source>
</evidence>
<dbReference type="RefSeq" id="WP_177246703.1">
    <property type="nucleotide sequence ID" value="NZ_FONG01000027.1"/>
</dbReference>
<name>A0A1I2LCC4_9ACTN</name>
<organism evidence="1 2">
    <name type="scientific">Actinacidiphila alni</name>
    <dbReference type="NCBI Taxonomy" id="380248"/>
    <lineage>
        <taxon>Bacteria</taxon>
        <taxon>Bacillati</taxon>
        <taxon>Actinomycetota</taxon>
        <taxon>Actinomycetes</taxon>
        <taxon>Kitasatosporales</taxon>
        <taxon>Streptomycetaceae</taxon>
        <taxon>Actinacidiphila</taxon>
    </lineage>
</organism>
<evidence type="ECO:0000313" key="1">
    <source>
        <dbReference type="EMBL" id="SFF74841.1"/>
    </source>
</evidence>
<dbReference type="AlphaFoldDB" id="A0A1I2LCC4"/>
<accession>A0A1I2LCC4</accession>
<reference evidence="1 2" key="1">
    <citation type="submission" date="2016-10" db="EMBL/GenBank/DDBJ databases">
        <authorList>
            <person name="de Groot N.N."/>
        </authorList>
    </citation>
    <scope>NUCLEOTIDE SEQUENCE [LARGE SCALE GENOMIC DNA]</scope>
    <source>
        <strain evidence="1 2">CGMCC 4.3510</strain>
    </source>
</reference>
<sequence length="172" mass="19327">MSINRYGLEARAYWKRWLPQRYAALPDPAAFFTALGEQVEQQAGDLWDQLVIKDTPPAEETHEQRVGRLGLLKAQAEHEVLAELVRLEPEPGMGVDDEDGLESDEQFEARMQRVAARTEWLAATADALIDGTTALDDLDDAELRHLLDYMTPSFLALLGTSVDDLRARGRHL</sequence>
<evidence type="ECO:0008006" key="3">
    <source>
        <dbReference type="Google" id="ProtNLM"/>
    </source>
</evidence>